<dbReference type="EMBL" id="LR797312">
    <property type="protein sequence ID" value="CAB4202628.1"/>
    <property type="molecule type" value="Genomic_DNA"/>
</dbReference>
<sequence>MALDATPSKTDTDDDKGVLDRAKKRFAASEDQWSDVKQRSVEDTKFARLGEQWDPDDVQTRLAEKRPCLTINKMPAFARQIVNDMRQNRPRIKTRAANSGACGHTAKIFDGIIRNIESVSNADVAYDTAGESAVYGGIGFYRIDVDFQHDDSFDMGIFIRRIPNATSVSWDAMPDSGKADSTGWRYAFLSELIEKKSFEEQYPGYEASDFGDGPVDALWAEGDMVRVAEYWEREEVDREILLLANGMTVRADVLAQLEPEQAMLPEFQVINRRTTKAYEVTQYLMSGADILKKTPWPGSYIPIVPVWGDEVNIEGQTYYQSLIRHVKDAQRMFNYWRTMATELVALAPKAPYLAEDGSIPDTELDKWNSANTKNWPVLLFKKGAQMPQRQPFSGVPAGALQEAANASDDMKAILGLYDASLGAKSNETSGIAIHRRMAEGDVSTYHFIDNLNRGIGCGGVILVDLIPKIYSKPQVMRIIGIDGKCENVKINQPTQVKDDETGQMVDRIYDLTVGRYDVVVEAGPSYSTQRTETADMLTQIIAAAPDTAPLLAAELMKFSDFPDADRTAKILATMMPPDARAVFDGTPPPQPGPPPEVQAAQAKAQADMAINQQKAQQAFQLEQQKSQNNAQIERTQAEADIAVMREKAAAEMQIARERAMMEFELKRQEARLSAELKLVGASQTPIQ</sequence>
<organism evidence="2">
    <name type="scientific">uncultured Caudovirales phage</name>
    <dbReference type="NCBI Taxonomy" id="2100421"/>
    <lineage>
        <taxon>Viruses</taxon>
        <taxon>Duplodnaviria</taxon>
        <taxon>Heunggongvirae</taxon>
        <taxon>Uroviricota</taxon>
        <taxon>Caudoviricetes</taxon>
        <taxon>Peduoviridae</taxon>
        <taxon>Maltschvirus</taxon>
        <taxon>Maltschvirus maltsch</taxon>
    </lineage>
</organism>
<proteinExistence type="predicted"/>
<gene>
    <name evidence="2" type="ORF">UFOVP1376_29</name>
    <name evidence="3" type="ORF">UFOVP1623_34</name>
</gene>
<dbReference type="Pfam" id="PF16510">
    <property type="entry name" value="P22_portal"/>
    <property type="match status" value="1"/>
</dbReference>
<dbReference type="InterPro" id="IPR032427">
    <property type="entry name" value="P22_portal"/>
</dbReference>
<evidence type="ECO:0000313" key="2">
    <source>
        <dbReference type="EMBL" id="CAB4202628.1"/>
    </source>
</evidence>
<reference evidence="2" key="1">
    <citation type="submission" date="2020-05" db="EMBL/GenBank/DDBJ databases">
        <authorList>
            <person name="Chiriac C."/>
            <person name="Salcher M."/>
            <person name="Ghai R."/>
            <person name="Kavagutti S V."/>
        </authorList>
    </citation>
    <scope>NUCLEOTIDE SEQUENCE</scope>
</reference>
<feature type="coiled-coil region" evidence="1">
    <location>
        <begin position="618"/>
        <end position="647"/>
    </location>
</feature>
<dbReference type="EMBL" id="LR797491">
    <property type="protein sequence ID" value="CAB4220772.1"/>
    <property type="molecule type" value="Genomic_DNA"/>
</dbReference>
<protein>
    <submittedName>
        <fullName evidence="2">Phage P22-like portal protein</fullName>
    </submittedName>
</protein>
<name>A0A6J5S259_9CAUD</name>
<accession>A0A6J5S259</accession>
<evidence type="ECO:0000256" key="1">
    <source>
        <dbReference type="SAM" id="Coils"/>
    </source>
</evidence>
<evidence type="ECO:0000313" key="3">
    <source>
        <dbReference type="EMBL" id="CAB4220772.1"/>
    </source>
</evidence>
<keyword evidence="1" id="KW-0175">Coiled coil</keyword>